<proteinExistence type="predicted"/>
<comment type="caution">
    <text evidence="1">The sequence shown here is derived from an EMBL/GenBank/DDBJ whole genome shotgun (WGS) entry which is preliminary data.</text>
</comment>
<reference evidence="1" key="1">
    <citation type="submission" date="2024-02" db="EMBL/GenBank/DDBJ databases">
        <title>Metagenome Assembled Genome of Zalaria obscura JY119.</title>
        <authorList>
            <person name="Vighnesh L."/>
            <person name="Jagadeeshwari U."/>
            <person name="Venkata Ramana C."/>
            <person name="Sasikala C."/>
        </authorList>
    </citation>
    <scope>NUCLEOTIDE SEQUENCE</scope>
    <source>
        <strain evidence="1">JY119</strain>
    </source>
</reference>
<evidence type="ECO:0000313" key="2">
    <source>
        <dbReference type="Proteomes" id="UP001320706"/>
    </source>
</evidence>
<evidence type="ECO:0000313" key="1">
    <source>
        <dbReference type="EMBL" id="KAK8219755.1"/>
    </source>
</evidence>
<gene>
    <name evidence="1" type="ORF">M8818_000729</name>
</gene>
<sequence>MPDIEVEVEEVQVEGVAGPEADEDDDEESEFADEDSTFIPLTWARKLPRTYYKGSDPEWQEFQKIAKDQNKHKAIHKELVGVIFDGTLQHPMIARQIGQDPKVGKVWLYINFPDGPPQEYIRQGIEIADDYVALSAQRISPEQYHRMTSTLWPAAALSSLYATAKVLFNLNYQRARDALGIESKPAPGSPEAKYQNLLQVIAANQSKTAEDLGKTQTDPGASVAASDDKGMKSATREAARSSDAQDTQRIPWTIKAPLPVGPMDIPIAFHVFQHNFMQKRMPTKMEPPRGSLVVSGLVEVKGSRARVLYDIQAFFDPKQNRFVTVNATVRNLKRWSQPPKGGR</sequence>
<dbReference type="Proteomes" id="UP001320706">
    <property type="component" value="Unassembled WGS sequence"/>
</dbReference>
<organism evidence="1 2">
    <name type="scientific">Zalaria obscura</name>
    <dbReference type="NCBI Taxonomy" id="2024903"/>
    <lineage>
        <taxon>Eukaryota</taxon>
        <taxon>Fungi</taxon>
        <taxon>Dikarya</taxon>
        <taxon>Ascomycota</taxon>
        <taxon>Pezizomycotina</taxon>
        <taxon>Dothideomycetes</taxon>
        <taxon>Dothideomycetidae</taxon>
        <taxon>Dothideales</taxon>
        <taxon>Zalariaceae</taxon>
        <taxon>Zalaria</taxon>
    </lineage>
</organism>
<dbReference type="EMBL" id="JAMKPW020000003">
    <property type="protein sequence ID" value="KAK8219755.1"/>
    <property type="molecule type" value="Genomic_DNA"/>
</dbReference>
<name>A0ACC3SP49_9PEZI</name>
<keyword evidence="2" id="KW-1185">Reference proteome</keyword>
<accession>A0ACC3SP49</accession>
<protein>
    <submittedName>
        <fullName evidence="1">Uncharacterized protein</fullName>
    </submittedName>
</protein>